<dbReference type="Pfam" id="PF00231">
    <property type="entry name" value="ATP-synt"/>
    <property type="match status" value="1"/>
</dbReference>
<keyword evidence="8 10" id="KW-0139">CF(1)</keyword>
<dbReference type="GO" id="GO:0005886">
    <property type="term" value="C:plasma membrane"/>
    <property type="evidence" value="ECO:0007669"/>
    <property type="project" value="UniProtKB-SubCell"/>
</dbReference>
<evidence type="ECO:0000256" key="3">
    <source>
        <dbReference type="ARBA" id="ARBA00007681"/>
    </source>
</evidence>
<keyword evidence="13" id="KW-1185">Reference proteome</keyword>
<accession>A0A2V1IXG6</accession>
<name>A0A2V1IXG6_9BACT</name>
<evidence type="ECO:0000256" key="10">
    <source>
        <dbReference type="HAMAP-Rule" id="MF_00815"/>
    </source>
</evidence>
<dbReference type="PANTHER" id="PTHR11693:SF22">
    <property type="entry name" value="ATP SYNTHASE SUBUNIT GAMMA, MITOCHONDRIAL"/>
    <property type="match status" value="1"/>
</dbReference>
<dbReference type="CDD" id="cd12151">
    <property type="entry name" value="F1-ATPase_gamma"/>
    <property type="match status" value="1"/>
</dbReference>
<feature type="coiled-coil region" evidence="11">
    <location>
        <begin position="252"/>
        <end position="286"/>
    </location>
</feature>
<keyword evidence="10" id="KW-1003">Cell membrane</keyword>
<evidence type="ECO:0000256" key="1">
    <source>
        <dbReference type="ARBA" id="ARBA00003456"/>
    </source>
</evidence>
<evidence type="ECO:0000313" key="13">
    <source>
        <dbReference type="Proteomes" id="UP000244925"/>
    </source>
</evidence>
<evidence type="ECO:0000313" key="12">
    <source>
        <dbReference type="EMBL" id="PWB07311.1"/>
    </source>
</evidence>
<keyword evidence="5 10" id="KW-0375">Hydrogen ion transport</keyword>
<dbReference type="EMBL" id="PUBV01000014">
    <property type="protein sequence ID" value="PWB07311.1"/>
    <property type="molecule type" value="Genomic_DNA"/>
</dbReference>
<keyword evidence="4 10" id="KW-0813">Transport</keyword>
<comment type="caution">
    <text evidence="12">The sequence shown here is derived from an EMBL/GenBank/DDBJ whole genome shotgun (WGS) entry which is preliminary data.</text>
</comment>
<dbReference type="SUPFAM" id="SSF52943">
    <property type="entry name" value="ATP synthase (F1-ATPase), gamma subunit"/>
    <property type="match status" value="1"/>
</dbReference>
<proteinExistence type="inferred from homology"/>
<organism evidence="12 13">
    <name type="scientific">Paramuribaculum intestinale</name>
    <dbReference type="NCBI Taxonomy" id="2094151"/>
    <lineage>
        <taxon>Bacteria</taxon>
        <taxon>Pseudomonadati</taxon>
        <taxon>Bacteroidota</taxon>
        <taxon>Bacteroidia</taxon>
        <taxon>Bacteroidales</taxon>
        <taxon>Muribaculaceae</taxon>
        <taxon>Paramuribaculum</taxon>
    </lineage>
</organism>
<protein>
    <recommendedName>
        <fullName evidence="10">ATP synthase gamma chain</fullName>
    </recommendedName>
    <alternativeName>
        <fullName evidence="10">ATP synthase F1 sector gamma subunit</fullName>
    </alternativeName>
    <alternativeName>
        <fullName evidence="10">F-ATPase gamma subunit</fullName>
    </alternativeName>
</protein>
<dbReference type="InterPro" id="IPR035968">
    <property type="entry name" value="ATP_synth_F1_ATPase_gsu"/>
</dbReference>
<evidence type="ECO:0000256" key="6">
    <source>
        <dbReference type="ARBA" id="ARBA00023065"/>
    </source>
</evidence>
<dbReference type="GO" id="GO:0046933">
    <property type="term" value="F:proton-transporting ATP synthase activity, rotational mechanism"/>
    <property type="evidence" value="ECO:0007669"/>
    <property type="project" value="UniProtKB-UniRule"/>
</dbReference>
<keyword evidence="7 10" id="KW-0472">Membrane</keyword>
<comment type="similarity">
    <text evidence="3 10">Belongs to the ATPase gamma chain family.</text>
</comment>
<dbReference type="PRINTS" id="PR00126">
    <property type="entry name" value="ATPASEGAMMA"/>
</dbReference>
<evidence type="ECO:0000256" key="9">
    <source>
        <dbReference type="ARBA" id="ARBA00023310"/>
    </source>
</evidence>
<dbReference type="GO" id="GO:0042777">
    <property type="term" value="P:proton motive force-driven plasma membrane ATP synthesis"/>
    <property type="evidence" value="ECO:0007669"/>
    <property type="project" value="UniProtKB-UniRule"/>
</dbReference>
<dbReference type="AlphaFoldDB" id="A0A2V1IXG6"/>
<evidence type="ECO:0000256" key="11">
    <source>
        <dbReference type="SAM" id="Coils"/>
    </source>
</evidence>
<dbReference type="GO" id="GO:0005524">
    <property type="term" value="F:ATP binding"/>
    <property type="evidence" value="ECO:0007669"/>
    <property type="project" value="UniProtKB-UniRule"/>
</dbReference>
<dbReference type="RefSeq" id="WP_107036179.1">
    <property type="nucleotide sequence ID" value="NZ_CAOLHR010000009.1"/>
</dbReference>
<gene>
    <name evidence="10 12" type="primary">atpG</name>
    <name evidence="12" type="ORF">C5O25_07810</name>
</gene>
<dbReference type="Proteomes" id="UP000244925">
    <property type="component" value="Unassembled WGS sequence"/>
</dbReference>
<dbReference type="Gene3D" id="3.40.1380.10">
    <property type="match status" value="1"/>
</dbReference>
<comment type="function">
    <text evidence="1 10">Produces ATP from ADP in the presence of a proton gradient across the membrane. The gamma chain is believed to be important in regulating ATPase activity and the flow of protons through the CF(0) complex.</text>
</comment>
<evidence type="ECO:0000256" key="4">
    <source>
        <dbReference type="ARBA" id="ARBA00022448"/>
    </source>
</evidence>
<keyword evidence="6 10" id="KW-0406">Ion transport</keyword>
<comment type="subunit">
    <text evidence="10">F-type ATPases have 2 components, CF(1) - the catalytic core - and CF(0) - the membrane proton channel. CF(1) has five subunits: alpha(3), beta(3), gamma(1), delta(1), epsilon(1). CF(0) has three main subunits: a, b and c.</text>
</comment>
<dbReference type="GeneID" id="93423471"/>
<evidence type="ECO:0000256" key="5">
    <source>
        <dbReference type="ARBA" id="ARBA00022781"/>
    </source>
</evidence>
<keyword evidence="11" id="KW-0175">Coiled coil</keyword>
<comment type="subcellular location">
    <subcellularLocation>
        <location evidence="10">Cell membrane</location>
        <topology evidence="10">Peripheral membrane protein</topology>
    </subcellularLocation>
    <subcellularLocation>
        <location evidence="2">Membrane</location>
        <topology evidence="2">Peripheral membrane protein</topology>
    </subcellularLocation>
</comment>
<dbReference type="NCBIfam" id="TIGR01146">
    <property type="entry name" value="ATPsyn_F1gamma"/>
    <property type="match status" value="1"/>
</dbReference>
<evidence type="ECO:0000256" key="7">
    <source>
        <dbReference type="ARBA" id="ARBA00023136"/>
    </source>
</evidence>
<dbReference type="HAMAP" id="MF_00815">
    <property type="entry name" value="ATP_synth_gamma_bact"/>
    <property type="match status" value="1"/>
</dbReference>
<evidence type="ECO:0000256" key="2">
    <source>
        <dbReference type="ARBA" id="ARBA00004170"/>
    </source>
</evidence>
<reference evidence="13" key="1">
    <citation type="submission" date="2018-02" db="EMBL/GenBank/DDBJ databases">
        <authorList>
            <person name="Clavel T."/>
            <person name="Strowig T."/>
        </authorList>
    </citation>
    <scope>NUCLEOTIDE SEQUENCE [LARGE SCALE GENOMIC DNA]</scope>
    <source>
        <strain evidence="13">DSM 100764</strain>
    </source>
</reference>
<sequence length="294" mass="32532">MATLRELKTRIGSVASSEKITGAMKMISSAKMHKAEMSLRRLQPFRRQVESIIGTLLTADAEFSSPLLEERPVAKVTIVVFGSDDGLCGAYNNNIFKALLEHIGHLRESFGRDTAIELYPIGKKMLKACEKLHHSDGITVTTVEGVDSKTSGDGVRDFADSLCRQFAEGETDRVDCLYMGFHSVSRQRTSAEQLLPVVASTLSDNGVVADVRPCIFEPDAQTIFESVLPMFIMSVMHDVFTENRASEQAARVMAMQSANDNAKKLLEQLQLEYNKLRQQSITTELLDILGGQVR</sequence>
<evidence type="ECO:0000256" key="8">
    <source>
        <dbReference type="ARBA" id="ARBA00023196"/>
    </source>
</evidence>
<keyword evidence="9 10" id="KW-0066">ATP synthesis</keyword>
<dbReference type="InterPro" id="IPR000131">
    <property type="entry name" value="ATP_synth_F1_gsu"/>
</dbReference>
<dbReference type="GO" id="GO:0045259">
    <property type="term" value="C:proton-transporting ATP synthase complex"/>
    <property type="evidence" value="ECO:0007669"/>
    <property type="project" value="UniProtKB-KW"/>
</dbReference>
<dbReference type="PANTHER" id="PTHR11693">
    <property type="entry name" value="ATP SYNTHASE GAMMA CHAIN"/>
    <property type="match status" value="1"/>
</dbReference>
<dbReference type="Gene3D" id="1.10.287.80">
    <property type="entry name" value="ATP synthase, gamma subunit, helix hairpin domain"/>
    <property type="match status" value="1"/>
</dbReference>